<dbReference type="OrthoDB" id="246181at2759"/>
<dbReference type="Proteomes" id="UP000283634">
    <property type="component" value="Unassembled WGS sequence"/>
</dbReference>
<dbReference type="EMBL" id="MKGL01000312">
    <property type="protein sequence ID" value="RNF00684.1"/>
    <property type="molecule type" value="Genomic_DNA"/>
</dbReference>
<dbReference type="AlphaFoldDB" id="A0A422N5E0"/>
<evidence type="ECO:0000256" key="1">
    <source>
        <dbReference type="SAM" id="MobiDB-lite"/>
    </source>
</evidence>
<proteinExistence type="predicted"/>
<accession>A0A422N5E0</accession>
<dbReference type="RefSeq" id="XP_029235904.1">
    <property type="nucleotide sequence ID" value="XM_029384248.1"/>
</dbReference>
<evidence type="ECO:0000313" key="3">
    <source>
        <dbReference type="Proteomes" id="UP000283634"/>
    </source>
</evidence>
<dbReference type="OMA" id="CTEPLER"/>
<dbReference type="GeneID" id="40331390"/>
<evidence type="ECO:0000313" key="2">
    <source>
        <dbReference type="EMBL" id="RNF00684.1"/>
    </source>
</evidence>
<protein>
    <submittedName>
        <fullName evidence="2">Uncharacterized protein</fullName>
    </submittedName>
</protein>
<reference evidence="2 3" key="1">
    <citation type="journal article" date="2018" name="BMC Genomics">
        <title>Genomic comparison of Trypanosoma conorhini and Trypanosoma rangeli to Trypanosoma cruzi strains of high and low virulence.</title>
        <authorList>
            <person name="Bradwell K.R."/>
            <person name="Koparde V.N."/>
            <person name="Matveyev A.V."/>
            <person name="Serrano M.G."/>
            <person name="Alves J.M."/>
            <person name="Parikh H."/>
            <person name="Huang B."/>
            <person name="Lee V."/>
            <person name="Espinosa-Alvarez O."/>
            <person name="Ortiz P.A."/>
            <person name="Costa-Martins A.G."/>
            <person name="Teixeira M.M."/>
            <person name="Buck G.A."/>
        </authorList>
    </citation>
    <scope>NUCLEOTIDE SEQUENCE [LARGE SCALE GENOMIC DNA]</scope>
    <source>
        <strain evidence="2 3">AM80</strain>
    </source>
</reference>
<sequence>MRGVCGSSVLGCSEGDDSRLVNFYCVPLVTDAPVAFDGVSVAVQHQRTAGFNGDGTDNPPVLCAFFRGTLDDEVGMADWEENPPQPLCVGDWVSNVSPTDDRNDDASRTTHTSGRRSLQEPVVFPHIPRWPNVTARRREMHTHSSSPLFSSCDVKAFVSRPSGCKNILSRPLTHFAYMPLKTRESDSPVSSCVGCTEPLERIRSEAASLGESLRKSRSHVYGILPMPHEKRKVELPERTVSLANEEATAVSLMRESNMGVPPAFRSDKASTLTFVGSSLDCRLYGETRDENRGSALPLRGQRLRDAWRHDPTLPEHLHRVADIEGAGSVRLSRLIIVLCLRHYLDWSEEEVKRTVAGLANYLRETPDVGEVTLPTTNSRTLTVIREEDGTFYLNAGAFLLLMQALLLL</sequence>
<gene>
    <name evidence="2" type="ORF">TraAM80_07457</name>
</gene>
<feature type="region of interest" description="Disordered" evidence="1">
    <location>
        <begin position="93"/>
        <end position="116"/>
    </location>
</feature>
<keyword evidence="3" id="KW-1185">Reference proteome</keyword>
<comment type="caution">
    <text evidence="2">The sequence shown here is derived from an EMBL/GenBank/DDBJ whole genome shotgun (WGS) entry which is preliminary data.</text>
</comment>
<feature type="compositionally biased region" description="Basic and acidic residues" evidence="1">
    <location>
        <begin position="99"/>
        <end position="108"/>
    </location>
</feature>
<organism evidence="2 3">
    <name type="scientific">Trypanosoma rangeli</name>
    <dbReference type="NCBI Taxonomy" id="5698"/>
    <lineage>
        <taxon>Eukaryota</taxon>
        <taxon>Discoba</taxon>
        <taxon>Euglenozoa</taxon>
        <taxon>Kinetoplastea</taxon>
        <taxon>Metakinetoplastina</taxon>
        <taxon>Trypanosomatida</taxon>
        <taxon>Trypanosomatidae</taxon>
        <taxon>Trypanosoma</taxon>
        <taxon>Herpetosoma</taxon>
    </lineage>
</organism>
<name>A0A422N5E0_TRYRA</name>